<dbReference type="STRING" id="1121003.SAMN03080618_02247"/>
<reference evidence="2" key="1">
    <citation type="submission" date="2016-10" db="EMBL/GenBank/DDBJ databases">
        <authorList>
            <person name="Varghese N."/>
            <person name="Submissions S."/>
        </authorList>
    </citation>
    <scope>NUCLEOTIDE SEQUENCE [LARGE SCALE GENOMIC DNA]</scope>
    <source>
        <strain evidence="2">DSM 21857</strain>
    </source>
</reference>
<name>A0A1I3P8L0_9HYPH</name>
<dbReference type="Proteomes" id="UP000242763">
    <property type="component" value="Unassembled WGS sequence"/>
</dbReference>
<dbReference type="AlphaFoldDB" id="A0A1I3P8L0"/>
<dbReference type="RefSeq" id="WP_175556701.1">
    <property type="nucleotide sequence ID" value="NZ_FORF01000012.1"/>
</dbReference>
<evidence type="ECO:0000313" key="2">
    <source>
        <dbReference type="Proteomes" id="UP000242763"/>
    </source>
</evidence>
<accession>A0A1I3P8L0</accession>
<sequence>MTASVGREVKATFSIIFNRMSTFALTQSNDAACKQLAQFGMTFGGFHALWWQWIWNIHGDPPSTVIPSQVLSTTSNRLTDSTRC</sequence>
<evidence type="ECO:0000313" key="1">
    <source>
        <dbReference type="EMBL" id="SFJ17904.1"/>
    </source>
</evidence>
<protein>
    <submittedName>
        <fullName evidence="1">Uncharacterized protein</fullName>
    </submittedName>
</protein>
<gene>
    <name evidence="1" type="ORF">SAMN03080618_02247</name>
</gene>
<dbReference type="EMBL" id="FORF01000012">
    <property type="protein sequence ID" value="SFJ17904.1"/>
    <property type="molecule type" value="Genomic_DNA"/>
</dbReference>
<proteinExistence type="predicted"/>
<keyword evidence="2" id="KW-1185">Reference proteome</keyword>
<organism evidence="1 2">
    <name type="scientific">Aquamicrobium aerolatum DSM 21857</name>
    <dbReference type="NCBI Taxonomy" id="1121003"/>
    <lineage>
        <taxon>Bacteria</taxon>
        <taxon>Pseudomonadati</taxon>
        <taxon>Pseudomonadota</taxon>
        <taxon>Alphaproteobacteria</taxon>
        <taxon>Hyphomicrobiales</taxon>
        <taxon>Phyllobacteriaceae</taxon>
        <taxon>Aerobium</taxon>
    </lineage>
</organism>